<dbReference type="EMBL" id="CP024923">
    <property type="protein sequence ID" value="ATY31876.1"/>
    <property type="molecule type" value="Genomic_DNA"/>
</dbReference>
<accession>A0A2K8MH49</accession>
<dbReference type="Proteomes" id="UP000229081">
    <property type="component" value="Chromosome"/>
</dbReference>
<gene>
    <name evidence="1" type="ORF">CVN68_07740</name>
</gene>
<organism evidence="1 2">
    <name type="scientific">Sphingomonas psychrotolerans</name>
    <dbReference type="NCBI Taxonomy" id="1327635"/>
    <lineage>
        <taxon>Bacteria</taxon>
        <taxon>Pseudomonadati</taxon>
        <taxon>Pseudomonadota</taxon>
        <taxon>Alphaproteobacteria</taxon>
        <taxon>Sphingomonadales</taxon>
        <taxon>Sphingomonadaceae</taxon>
        <taxon>Sphingomonas</taxon>
    </lineage>
</organism>
<reference evidence="1 2" key="1">
    <citation type="submission" date="2017-11" db="EMBL/GenBank/DDBJ databases">
        <title>Complete genome sequence of Sphingomonas sp. Strain Cra20, a psychrotolerant potential plant growth promoting rhizobacteria.</title>
        <authorList>
            <person name="Luo Y."/>
        </authorList>
    </citation>
    <scope>NUCLEOTIDE SEQUENCE [LARGE SCALE GENOMIC DNA]</scope>
    <source>
        <strain evidence="1 2">Cra20</strain>
    </source>
</reference>
<evidence type="ECO:0000313" key="1">
    <source>
        <dbReference type="EMBL" id="ATY31876.1"/>
    </source>
</evidence>
<dbReference type="KEGG" id="sphc:CVN68_07740"/>
<dbReference type="AlphaFoldDB" id="A0A2K8MH49"/>
<proteinExistence type="predicted"/>
<sequence>MKPALRQRRAISLTRGLPAPRRARVAGSRAQAAAALTVSRSRGAVDGLLARALIAECITVGRLLAEGSTLPV</sequence>
<keyword evidence="2" id="KW-1185">Reference proteome</keyword>
<evidence type="ECO:0000313" key="2">
    <source>
        <dbReference type="Proteomes" id="UP000229081"/>
    </source>
</evidence>
<protein>
    <submittedName>
        <fullName evidence="1">Uncharacterized protein</fullName>
    </submittedName>
</protein>
<name>A0A2K8MH49_9SPHN</name>